<dbReference type="GeneID" id="18238965"/>
<organism evidence="1 2">
    <name type="scientific">Batrachochytrium dendrobatidis (strain JAM81 / FGSC 10211)</name>
    <name type="common">Frog chytrid fungus</name>
    <dbReference type="NCBI Taxonomy" id="684364"/>
    <lineage>
        <taxon>Eukaryota</taxon>
        <taxon>Fungi</taxon>
        <taxon>Fungi incertae sedis</taxon>
        <taxon>Chytridiomycota</taxon>
        <taxon>Chytridiomycota incertae sedis</taxon>
        <taxon>Chytridiomycetes</taxon>
        <taxon>Rhizophydiales</taxon>
        <taxon>Rhizophydiales incertae sedis</taxon>
        <taxon>Batrachochytrium</taxon>
    </lineage>
</organism>
<dbReference type="Proteomes" id="UP000007241">
    <property type="component" value="Unassembled WGS sequence"/>
</dbReference>
<keyword evidence="2" id="KW-1185">Reference proteome</keyword>
<sequence length="235" mass="26541">MTVNGLIENNFISNLSINNQQLCKILLANITVSGWKYVTDSNCCQSILSFNTTRLTLTSCRGLIISKEKRNPDQIRLECQQQLTVCCYIKTRQYRPTQYNVKGIRQPDTNELFVCNMLHHIGMGPETRCIIASHSTKTVYIAINQKTTLKQTLWTNSTKEMAVSSVINSDTLVSPVPYTMSHIWTLLKKSDIDRLSTVQMPTKGISLIGQTNYGHNYLLPSIVLFTISTTNSQLL</sequence>
<evidence type="ECO:0000313" key="1">
    <source>
        <dbReference type="EMBL" id="EGF78810.1"/>
    </source>
</evidence>
<proteinExistence type="predicted"/>
<dbReference type="RefSeq" id="XP_006680319.1">
    <property type="nucleotide sequence ID" value="XM_006680256.1"/>
</dbReference>
<gene>
    <name evidence="1" type="ORF">BATDEDRAFT_26136</name>
</gene>
<accession>F4P6K2</accession>
<protein>
    <submittedName>
        <fullName evidence="1">Uncharacterized protein</fullName>
    </submittedName>
</protein>
<dbReference type="HOGENOM" id="CLU_1180034_0_0_1"/>
<dbReference type="AlphaFoldDB" id="F4P6K2"/>
<dbReference type="EMBL" id="GL882887">
    <property type="protein sequence ID" value="EGF78810.1"/>
    <property type="molecule type" value="Genomic_DNA"/>
</dbReference>
<dbReference type="PANTHER" id="PTHR33651:SF2">
    <property type="entry name" value="PI3K_PI4K CATALYTIC DOMAIN-CONTAINING PROTEIN"/>
    <property type="match status" value="1"/>
</dbReference>
<name>F4P6K2_BATDJ</name>
<dbReference type="OrthoDB" id="2096182at2759"/>
<evidence type="ECO:0000313" key="2">
    <source>
        <dbReference type="Proteomes" id="UP000007241"/>
    </source>
</evidence>
<reference evidence="1 2" key="1">
    <citation type="submission" date="2009-12" db="EMBL/GenBank/DDBJ databases">
        <title>The draft genome of Batrachochytrium dendrobatidis.</title>
        <authorList>
            <consortium name="US DOE Joint Genome Institute (JGI-PGF)"/>
            <person name="Kuo A."/>
            <person name="Salamov A."/>
            <person name="Schmutz J."/>
            <person name="Lucas S."/>
            <person name="Pitluck S."/>
            <person name="Rosenblum E."/>
            <person name="Stajich J."/>
            <person name="Eisen M."/>
            <person name="Grigoriev I.V."/>
        </authorList>
    </citation>
    <scope>NUCLEOTIDE SEQUENCE [LARGE SCALE GENOMIC DNA]</scope>
    <source>
        <strain evidence="2">JAM81 / FGSC 10211</strain>
    </source>
</reference>
<dbReference type="InParanoid" id="F4P6K2"/>
<dbReference type="PANTHER" id="PTHR33651">
    <property type="entry name" value="PROTEIN CBG06246"/>
    <property type="match status" value="1"/>
</dbReference>